<dbReference type="InterPro" id="IPR000412">
    <property type="entry name" value="ABC_2_transport"/>
</dbReference>
<keyword evidence="3 5" id="KW-1133">Transmembrane helix</keyword>
<keyword evidence="2 5" id="KW-0812">Transmembrane</keyword>
<dbReference type="Proteomes" id="UP000228781">
    <property type="component" value="Unassembled WGS sequence"/>
</dbReference>
<protein>
    <recommendedName>
        <fullName evidence="5">Transport permease protein</fullName>
    </recommendedName>
</protein>
<dbReference type="EMBL" id="PFSK01000026">
    <property type="protein sequence ID" value="PJC22686.1"/>
    <property type="molecule type" value="Genomic_DNA"/>
</dbReference>
<comment type="subcellular location">
    <subcellularLocation>
        <location evidence="5">Cell membrane</location>
        <topology evidence="5">Multi-pass membrane protein</topology>
    </subcellularLocation>
    <subcellularLocation>
        <location evidence="1">Membrane</location>
        <topology evidence="1">Multi-pass membrane protein</topology>
    </subcellularLocation>
</comment>
<dbReference type="InterPro" id="IPR051784">
    <property type="entry name" value="Nod_factor_ABC_transporter"/>
</dbReference>
<evidence type="ECO:0000256" key="5">
    <source>
        <dbReference type="RuleBase" id="RU361157"/>
    </source>
</evidence>
<sequence length="270" mass="29980">MQTLNDIYIIWYREVLRFWHNKPRIISSLAMPFLWLVMFGSGMRGTFQLFGAQEGFDFIQFLFPGVIGMTVLMTSLFSSISIVRDREFGFLREILVAPVSRASIALGKILGGATVAMLQGLLMLVLAPLVNVRLGVGMVLALPPAIFLVSFALASLGMVVASRLRSTEGFQMVMNLFMMPMFFLSGALFPLVNVPRWMEILSKVNPATYGVDLIRQVTFHFLAVPSAIAETFKITIFGVKLGVVEDLIIVSFFAFLFVLLGVWSFAKAGQ</sequence>
<feature type="transmembrane region" description="Helical" evidence="5">
    <location>
        <begin position="61"/>
        <end position="83"/>
    </location>
</feature>
<comment type="similarity">
    <text evidence="5">Belongs to the ABC-2 integral membrane protein family.</text>
</comment>
<evidence type="ECO:0000313" key="8">
    <source>
        <dbReference type="Proteomes" id="UP000228781"/>
    </source>
</evidence>
<organism evidence="7 8">
    <name type="scientific">candidate division WWE3 bacterium CG_4_9_14_0_2_um_filter_48_10</name>
    <dbReference type="NCBI Taxonomy" id="1975078"/>
    <lineage>
        <taxon>Bacteria</taxon>
        <taxon>Katanobacteria</taxon>
    </lineage>
</organism>
<dbReference type="InterPro" id="IPR013525">
    <property type="entry name" value="ABC2_TM"/>
</dbReference>
<dbReference type="PROSITE" id="PS51012">
    <property type="entry name" value="ABC_TM2"/>
    <property type="match status" value="1"/>
</dbReference>
<evidence type="ECO:0000256" key="2">
    <source>
        <dbReference type="ARBA" id="ARBA00022692"/>
    </source>
</evidence>
<dbReference type="AlphaFoldDB" id="A0A2M8EIX9"/>
<keyword evidence="5" id="KW-1003">Cell membrane</keyword>
<name>A0A2M8EIX9_UNCKA</name>
<reference evidence="8" key="1">
    <citation type="submission" date="2017-09" db="EMBL/GenBank/DDBJ databases">
        <title>Depth-based differentiation of microbial function through sediment-hosted aquifers and enrichment of novel symbionts in the deep terrestrial subsurface.</title>
        <authorList>
            <person name="Probst A.J."/>
            <person name="Ladd B."/>
            <person name="Jarett J.K."/>
            <person name="Geller-Mcgrath D.E."/>
            <person name="Sieber C.M.K."/>
            <person name="Emerson J.B."/>
            <person name="Anantharaman K."/>
            <person name="Thomas B.C."/>
            <person name="Malmstrom R."/>
            <person name="Stieglmeier M."/>
            <person name="Klingl A."/>
            <person name="Woyke T."/>
            <person name="Ryan C.M."/>
            <person name="Banfield J.F."/>
        </authorList>
    </citation>
    <scope>NUCLEOTIDE SEQUENCE [LARGE SCALE GENOMIC DNA]</scope>
</reference>
<feature type="transmembrane region" description="Helical" evidence="5">
    <location>
        <begin position="173"/>
        <end position="192"/>
    </location>
</feature>
<evidence type="ECO:0000259" key="6">
    <source>
        <dbReference type="PROSITE" id="PS51012"/>
    </source>
</evidence>
<feature type="domain" description="ABC transmembrane type-2" evidence="6">
    <location>
        <begin position="23"/>
        <end position="268"/>
    </location>
</feature>
<evidence type="ECO:0000256" key="4">
    <source>
        <dbReference type="ARBA" id="ARBA00023136"/>
    </source>
</evidence>
<dbReference type="PANTHER" id="PTHR43229">
    <property type="entry name" value="NODULATION PROTEIN J"/>
    <property type="match status" value="1"/>
</dbReference>
<gene>
    <name evidence="7" type="ORF">CO059_01995</name>
</gene>
<feature type="transmembrane region" description="Helical" evidence="5">
    <location>
        <begin position="104"/>
        <end position="130"/>
    </location>
</feature>
<keyword evidence="4 5" id="KW-0472">Membrane</keyword>
<evidence type="ECO:0000256" key="3">
    <source>
        <dbReference type="ARBA" id="ARBA00022989"/>
    </source>
</evidence>
<dbReference type="GO" id="GO:0140359">
    <property type="term" value="F:ABC-type transporter activity"/>
    <property type="evidence" value="ECO:0007669"/>
    <property type="project" value="InterPro"/>
</dbReference>
<dbReference type="PIRSF" id="PIRSF006648">
    <property type="entry name" value="DrrB"/>
    <property type="match status" value="1"/>
</dbReference>
<proteinExistence type="inferred from homology"/>
<dbReference type="PANTHER" id="PTHR43229:SF2">
    <property type="entry name" value="NODULATION PROTEIN J"/>
    <property type="match status" value="1"/>
</dbReference>
<feature type="transmembrane region" description="Helical" evidence="5">
    <location>
        <begin position="247"/>
        <end position="266"/>
    </location>
</feature>
<dbReference type="GO" id="GO:0043190">
    <property type="term" value="C:ATP-binding cassette (ABC) transporter complex"/>
    <property type="evidence" value="ECO:0007669"/>
    <property type="project" value="InterPro"/>
</dbReference>
<evidence type="ECO:0000256" key="1">
    <source>
        <dbReference type="ARBA" id="ARBA00004141"/>
    </source>
</evidence>
<feature type="transmembrane region" description="Helical" evidence="5">
    <location>
        <begin position="25"/>
        <end position="41"/>
    </location>
</feature>
<evidence type="ECO:0000313" key="7">
    <source>
        <dbReference type="EMBL" id="PJC22686.1"/>
    </source>
</evidence>
<comment type="caution">
    <text evidence="7">The sequence shown here is derived from an EMBL/GenBank/DDBJ whole genome shotgun (WGS) entry which is preliminary data.</text>
</comment>
<dbReference type="Pfam" id="PF01061">
    <property type="entry name" value="ABC2_membrane"/>
    <property type="match status" value="1"/>
</dbReference>
<keyword evidence="5" id="KW-0813">Transport</keyword>
<accession>A0A2M8EIX9</accession>
<dbReference type="InterPro" id="IPR047817">
    <property type="entry name" value="ABC2_TM_bact-type"/>
</dbReference>
<dbReference type="PRINTS" id="PR00164">
    <property type="entry name" value="ABC2TRNSPORT"/>
</dbReference>
<feature type="transmembrane region" description="Helical" evidence="5">
    <location>
        <begin position="136"/>
        <end position="161"/>
    </location>
</feature>